<dbReference type="InterPro" id="IPR036188">
    <property type="entry name" value="FAD/NAD-bd_sf"/>
</dbReference>
<dbReference type="GO" id="GO:0005886">
    <property type="term" value="C:plasma membrane"/>
    <property type="evidence" value="ECO:0007669"/>
    <property type="project" value="UniProtKB-SubCell"/>
</dbReference>
<evidence type="ECO:0000313" key="8">
    <source>
        <dbReference type="Proteomes" id="UP000226420"/>
    </source>
</evidence>
<dbReference type="GO" id="GO:0050660">
    <property type="term" value="F:flavin adenine dinucleotide binding"/>
    <property type="evidence" value="ECO:0007669"/>
    <property type="project" value="TreeGrafter"/>
</dbReference>
<dbReference type="SUPFAM" id="SSF51905">
    <property type="entry name" value="FAD/NAD(P)-binding domain"/>
    <property type="match status" value="1"/>
</dbReference>
<evidence type="ECO:0000256" key="1">
    <source>
        <dbReference type="ARBA" id="ARBA00004515"/>
    </source>
</evidence>
<dbReference type="GO" id="GO:0008177">
    <property type="term" value="F:succinate dehydrogenase (quinone) activity"/>
    <property type="evidence" value="ECO:0007669"/>
    <property type="project" value="UniProtKB-EC"/>
</dbReference>
<feature type="domain" description="FAD-dependent oxidoreductase 2 FAD-binding" evidence="5">
    <location>
        <begin position="7"/>
        <end position="195"/>
    </location>
</feature>
<evidence type="ECO:0000313" key="6">
    <source>
        <dbReference type="EMBL" id="SFC19599.1"/>
    </source>
</evidence>
<dbReference type="Proteomes" id="UP000226420">
    <property type="component" value="Unassembled WGS sequence"/>
</dbReference>
<dbReference type="GO" id="GO:0009055">
    <property type="term" value="F:electron transfer activity"/>
    <property type="evidence" value="ECO:0007669"/>
    <property type="project" value="TreeGrafter"/>
</dbReference>
<evidence type="ECO:0000259" key="5">
    <source>
        <dbReference type="Pfam" id="PF00890"/>
    </source>
</evidence>
<keyword evidence="2" id="KW-0285">Flavoprotein</keyword>
<dbReference type="Gene3D" id="3.50.50.60">
    <property type="entry name" value="FAD/NAD(P)-binding domain"/>
    <property type="match status" value="1"/>
</dbReference>
<dbReference type="PROSITE" id="PS00504">
    <property type="entry name" value="FRD_SDH_FAD_BINDING"/>
    <property type="match status" value="1"/>
</dbReference>
<organism evidence="6 8">
    <name type="scientific">Pragia fontium DSM 5563 = ATCC 49100</name>
    <dbReference type="NCBI Taxonomy" id="1122977"/>
    <lineage>
        <taxon>Bacteria</taxon>
        <taxon>Pseudomonadati</taxon>
        <taxon>Pseudomonadota</taxon>
        <taxon>Gammaproteobacteria</taxon>
        <taxon>Enterobacterales</taxon>
        <taxon>Budviciaceae</taxon>
        <taxon>Pragia</taxon>
    </lineage>
</organism>
<dbReference type="PANTHER" id="PTHR11632:SF82">
    <property type="entry name" value="FUMARATE REDUCTASE FLAVOPROTEIN SUBUNIT"/>
    <property type="match status" value="1"/>
</dbReference>
<reference evidence="6 8" key="1">
    <citation type="submission" date="2016-10" db="EMBL/GenBank/DDBJ databases">
        <authorList>
            <person name="Varghese N."/>
            <person name="Submissions S."/>
        </authorList>
    </citation>
    <scope>NUCLEOTIDE SEQUENCE [LARGE SCALE GENOMIC DNA]</scope>
    <source>
        <strain evidence="6 8">DSM 5563</strain>
    </source>
</reference>
<dbReference type="EMBL" id="FOLW01000019">
    <property type="protein sequence ID" value="SFD45439.1"/>
    <property type="molecule type" value="Genomic_DNA"/>
</dbReference>
<dbReference type="GO" id="GO:0006113">
    <property type="term" value="P:fermentation"/>
    <property type="evidence" value="ECO:0007669"/>
    <property type="project" value="TreeGrafter"/>
</dbReference>
<evidence type="ECO:0000256" key="4">
    <source>
        <dbReference type="ARBA" id="ARBA00049220"/>
    </source>
</evidence>
<protein>
    <submittedName>
        <fullName evidence="6">FAD binding domain-containing protein</fullName>
    </submittedName>
</protein>
<gene>
    <name evidence="6" type="ORF">SAMN02745723_101625</name>
    <name evidence="7" type="ORF">SAMN02745723_11931</name>
</gene>
<dbReference type="InterPro" id="IPR003952">
    <property type="entry name" value="FRD_SDH_FAD_BS"/>
</dbReference>
<comment type="subcellular location">
    <subcellularLocation>
        <location evidence="1">Cell inner membrane</location>
        <topology evidence="1">Peripheral membrane protein</topology>
        <orientation evidence="1">Cytoplasmic side</orientation>
    </subcellularLocation>
</comment>
<dbReference type="AlphaFoldDB" id="A0AAJ4W8K6"/>
<dbReference type="Pfam" id="PF00890">
    <property type="entry name" value="FAD_binding_2"/>
    <property type="match status" value="1"/>
</dbReference>
<dbReference type="EMBL" id="FOLW01000001">
    <property type="protein sequence ID" value="SFC19599.1"/>
    <property type="molecule type" value="Genomic_DNA"/>
</dbReference>
<accession>A0AAJ4W8K6</accession>
<dbReference type="InterPro" id="IPR003953">
    <property type="entry name" value="FAD-dep_OxRdtase_2_FAD-bd"/>
</dbReference>
<name>A0AAJ4W8K6_9GAMM</name>
<sequence length="195" mass="21400">MQTFNADIAIIGAGGGGLRAAIAAAEAHPDSTIALISKVYPMRSHTVAAEGGSAAVLKPEDSFESHFHDTVAGGDWLCEQDVVQFFVENSPREMIQMEQWGCPWSRKDDGSIDVRRFGGMKIERTWFAADKTGFHMLHTLFQTSLKYPNIKRFDEHFVLDLLSDEGHARGLVAMNMMEGTLIQIRANAVVMATGG</sequence>
<dbReference type="InterPro" id="IPR030664">
    <property type="entry name" value="SdhA/FrdA/AprA"/>
</dbReference>
<dbReference type="PANTHER" id="PTHR11632">
    <property type="entry name" value="SUCCINATE DEHYDROGENASE 2 FLAVOPROTEIN SUBUNIT"/>
    <property type="match status" value="1"/>
</dbReference>
<comment type="catalytic activity">
    <reaction evidence="4">
        <text>a quinone + succinate = fumarate + a quinol</text>
        <dbReference type="Rhea" id="RHEA:40523"/>
        <dbReference type="ChEBI" id="CHEBI:24646"/>
        <dbReference type="ChEBI" id="CHEBI:29806"/>
        <dbReference type="ChEBI" id="CHEBI:30031"/>
        <dbReference type="ChEBI" id="CHEBI:132124"/>
        <dbReference type="EC" id="1.3.5.1"/>
    </reaction>
</comment>
<evidence type="ECO:0000256" key="3">
    <source>
        <dbReference type="ARBA" id="ARBA00023002"/>
    </source>
</evidence>
<comment type="caution">
    <text evidence="6">The sequence shown here is derived from an EMBL/GenBank/DDBJ whole genome shotgun (WGS) entry which is preliminary data.</text>
</comment>
<feature type="non-terminal residue" evidence="6">
    <location>
        <position position="195"/>
    </location>
</feature>
<keyword evidence="3" id="KW-0560">Oxidoreductase</keyword>
<proteinExistence type="predicted"/>
<dbReference type="GO" id="GO:0009061">
    <property type="term" value="P:anaerobic respiration"/>
    <property type="evidence" value="ECO:0007669"/>
    <property type="project" value="TreeGrafter"/>
</dbReference>
<evidence type="ECO:0000313" key="7">
    <source>
        <dbReference type="EMBL" id="SFD45439.1"/>
    </source>
</evidence>
<dbReference type="RefSeq" id="WP_139211624.1">
    <property type="nucleotide sequence ID" value="NZ_FOLW01000001.1"/>
</dbReference>
<evidence type="ECO:0000256" key="2">
    <source>
        <dbReference type="ARBA" id="ARBA00022630"/>
    </source>
</evidence>